<comment type="caution">
    <text evidence="3">The sequence shown here is derived from an EMBL/GenBank/DDBJ whole genome shotgun (WGS) entry which is preliminary data.</text>
</comment>
<proteinExistence type="predicted"/>
<dbReference type="RefSeq" id="WP_337890925.1">
    <property type="nucleotide sequence ID" value="NZ_JBAHVI010000010.1"/>
</dbReference>
<dbReference type="InterPro" id="IPR034768">
    <property type="entry name" value="4FE4S_WBL"/>
</dbReference>
<feature type="region of interest" description="Disordered" evidence="1">
    <location>
        <begin position="138"/>
        <end position="160"/>
    </location>
</feature>
<evidence type="ECO:0000313" key="4">
    <source>
        <dbReference type="Proteomes" id="UP001359781"/>
    </source>
</evidence>
<dbReference type="PROSITE" id="PS51674">
    <property type="entry name" value="4FE4S_WBL"/>
    <property type="match status" value="1"/>
</dbReference>
<sequence>MVVPTGYVVPEWHERALCARARQPRLWDEPGSGPEPRWVKLVRAVELCQDCPVAALCAAEGLAHKDVGVIRGGVILPGAGMTGAKRRSVRAALRPVADGDSPAQAALDVYGHLRGYEAAVGPLEALIGRRGPGGLGGGRGGYRAPGGGRGPGRAVGVAGG</sequence>
<keyword evidence="4" id="KW-1185">Reference proteome</keyword>
<evidence type="ECO:0000256" key="1">
    <source>
        <dbReference type="SAM" id="MobiDB-lite"/>
    </source>
</evidence>
<organism evidence="3 4">
    <name type="scientific">Corynebacterium mastitidis</name>
    <dbReference type="NCBI Taxonomy" id="161890"/>
    <lineage>
        <taxon>Bacteria</taxon>
        <taxon>Bacillati</taxon>
        <taxon>Actinomycetota</taxon>
        <taxon>Actinomycetes</taxon>
        <taxon>Mycobacteriales</taxon>
        <taxon>Corynebacteriaceae</taxon>
        <taxon>Corynebacterium</taxon>
    </lineage>
</organism>
<protein>
    <submittedName>
        <fullName evidence="3">WhiB family transcriptional regulator</fullName>
    </submittedName>
</protein>
<accession>A0ABU8P0C5</accession>
<dbReference type="EMBL" id="JBAHVJ010000011">
    <property type="protein sequence ID" value="MEJ4100718.1"/>
    <property type="molecule type" value="Genomic_DNA"/>
</dbReference>
<gene>
    <name evidence="3" type="ORF">V5S96_10180</name>
</gene>
<evidence type="ECO:0000313" key="3">
    <source>
        <dbReference type="EMBL" id="MEJ4100718.1"/>
    </source>
</evidence>
<dbReference type="Pfam" id="PF02467">
    <property type="entry name" value="Whib"/>
    <property type="match status" value="1"/>
</dbReference>
<reference evidence="3 4" key="1">
    <citation type="submission" date="2024-02" db="EMBL/GenBank/DDBJ databases">
        <title>Whole genome sequencing and characterization of Corynebacterium isolated from the ocular surface of dry eye disease sufferers.</title>
        <authorList>
            <person name="Naqvi M."/>
        </authorList>
    </citation>
    <scope>NUCLEOTIDE SEQUENCE [LARGE SCALE GENOMIC DNA]</scope>
    <source>
        <strain evidence="3 4">PCRF</strain>
    </source>
</reference>
<name>A0ABU8P0C5_9CORY</name>
<evidence type="ECO:0000259" key="2">
    <source>
        <dbReference type="PROSITE" id="PS51674"/>
    </source>
</evidence>
<feature type="domain" description="4Fe-4S Wbl-type" evidence="2">
    <location>
        <begin position="17"/>
        <end position="81"/>
    </location>
</feature>
<dbReference type="Proteomes" id="UP001359781">
    <property type="component" value="Unassembled WGS sequence"/>
</dbReference>